<keyword evidence="4" id="KW-0732">Signal</keyword>
<dbReference type="PANTHER" id="PTHR35789:SF1">
    <property type="entry name" value="SPORE GERMINATION PROTEIN B3"/>
    <property type="match status" value="1"/>
</dbReference>
<dbReference type="EMBL" id="JADPKZ010000040">
    <property type="protein sequence ID" value="MBF8377960.1"/>
    <property type="molecule type" value="Genomic_DNA"/>
</dbReference>
<evidence type="ECO:0000259" key="9">
    <source>
        <dbReference type="Pfam" id="PF25198"/>
    </source>
</evidence>
<keyword evidence="11" id="KW-1185">Reference proteome</keyword>
<dbReference type="Pfam" id="PF05504">
    <property type="entry name" value="Spore_GerAC"/>
    <property type="match status" value="1"/>
</dbReference>
<dbReference type="Pfam" id="PF25198">
    <property type="entry name" value="Spore_GerAC_N"/>
    <property type="match status" value="1"/>
</dbReference>
<dbReference type="PROSITE" id="PS51257">
    <property type="entry name" value="PROKAR_LIPOPROTEIN"/>
    <property type="match status" value="1"/>
</dbReference>
<keyword evidence="6" id="KW-0564">Palmitate</keyword>
<dbReference type="InterPro" id="IPR008844">
    <property type="entry name" value="Spore_GerAC-like"/>
</dbReference>
<proteinExistence type="inferred from homology"/>
<evidence type="ECO:0000256" key="2">
    <source>
        <dbReference type="ARBA" id="ARBA00007886"/>
    </source>
</evidence>
<comment type="caution">
    <text evidence="10">The sequence shown here is derived from an EMBL/GenBank/DDBJ whole genome shotgun (WGS) entry which is preliminary data.</text>
</comment>
<reference evidence="10 11" key="1">
    <citation type="submission" date="2020-11" db="EMBL/GenBank/DDBJ databases">
        <title>Genomic insight of Alicyclobacillus mali FL 18 reveals a new arsenic-resistant strain, with potential in environmental biotechnology.</title>
        <authorList>
            <person name="Fiorentino G."/>
            <person name="Gallo G."/>
            <person name="Aulitto M."/>
        </authorList>
    </citation>
    <scope>NUCLEOTIDE SEQUENCE [LARGE SCALE GENOMIC DNA]</scope>
    <source>
        <strain evidence="10 11">FL 18</strain>
    </source>
</reference>
<name>A0ABS0F3S5_9BACL</name>
<evidence type="ECO:0000256" key="1">
    <source>
        <dbReference type="ARBA" id="ARBA00004635"/>
    </source>
</evidence>
<feature type="domain" description="Spore germination protein N-terminal" evidence="9">
    <location>
        <begin position="26"/>
        <end position="201"/>
    </location>
</feature>
<dbReference type="PANTHER" id="PTHR35789">
    <property type="entry name" value="SPORE GERMINATION PROTEIN B3"/>
    <property type="match status" value="1"/>
</dbReference>
<feature type="domain" description="Spore germination GerAC-like C-terminal" evidence="8">
    <location>
        <begin position="220"/>
        <end position="385"/>
    </location>
</feature>
<evidence type="ECO:0000313" key="11">
    <source>
        <dbReference type="Proteomes" id="UP000642910"/>
    </source>
</evidence>
<gene>
    <name evidence="10" type="ORF">IW967_08785</name>
</gene>
<keyword evidence="5" id="KW-0472">Membrane</keyword>
<organism evidence="10 11">
    <name type="scientific">Alicyclobacillus mali</name>
    <name type="common">ex Roth et al. 2021</name>
    <dbReference type="NCBI Taxonomy" id="1123961"/>
    <lineage>
        <taxon>Bacteria</taxon>
        <taxon>Bacillati</taxon>
        <taxon>Bacillota</taxon>
        <taxon>Bacilli</taxon>
        <taxon>Bacillales</taxon>
        <taxon>Alicyclobacillaceae</taxon>
        <taxon>Alicyclobacillus</taxon>
    </lineage>
</organism>
<evidence type="ECO:0000256" key="6">
    <source>
        <dbReference type="ARBA" id="ARBA00023139"/>
    </source>
</evidence>
<keyword evidence="3" id="KW-0309">Germination</keyword>
<dbReference type="Gene3D" id="3.30.300.210">
    <property type="entry name" value="Nutrient germinant receptor protein C, domain 3"/>
    <property type="match status" value="1"/>
</dbReference>
<evidence type="ECO:0000313" key="10">
    <source>
        <dbReference type="EMBL" id="MBF8377960.1"/>
    </source>
</evidence>
<comment type="subcellular location">
    <subcellularLocation>
        <location evidence="1">Membrane</location>
        <topology evidence="1">Lipid-anchor</topology>
    </subcellularLocation>
</comment>
<evidence type="ECO:0000256" key="7">
    <source>
        <dbReference type="ARBA" id="ARBA00023288"/>
    </source>
</evidence>
<dbReference type="InterPro" id="IPR038501">
    <property type="entry name" value="Spore_GerAC_C_sf"/>
</dbReference>
<evidence type="ECO:0000256" key="3">
    <source>
        <dbReference type="ARBA" id="ARBA00022544"/>
    </source>
</evidence>
<keyword evidence="7" id="KW-0449">Lipoprotein</keyword>
<accession>A0ABS0F3S5</accession>
<evidence type="ECO:0000259" key="8">
    <source>
        <dbReference type="Pfam" id="PF05504"/>
    </source>
</evidence>
<dbReference type="RefSeq" id="WP_067847073.1">
    <property type="nucleotide sequence ID" value="NZ_JADPKZ010000040.1"/>
</dbReference>
<sequence>MRAKTRKWAVGMLALALVPFVSGCWDRREINDMAFVTACAADRTEDGKYRVTVEVPLPGKISSVGNLGGGGGSSGTKAYFIDSTVGDTFRQANADQQKAMSRQLYFAHMRVFVFGEELARDNIAQAIDVMARLPQNRMTTYLVVSEGPGADVLNTESSMEKTPAEFLRELASQFERHPRTVKRVTEALLAEGQDPYMPLVSVIETTPGDEARRQTYVKVTGLAIFRGPQMVGMLKGPEADGVLWALGEIKRPTVTVPAPHGAGHISVIVTRYRTRVAMHRDGDGVSCRITVKAMGTLAENTSPYMYEITKNLPRLEHEASLEIAGEMASGMKALKSMRADPVGLCNRVYRLYPALWHAKKQNWRESLYAHIPVEVHVELDLRNSGNATSPVAIPEEDLKA</sequence>
<evidence type="ECO:0000256" key="5">
    <source>
        <dbReference type="ARBA" id="ARBA00023136"/>
    </source>
</evidence>
<dbReference type="NCBIfam" id="TIGR02887">
    <property type="entry name" value="spore_ger_x_C"/>
    <property type="match status" value="1"/>
</dbReference>
<evidence type="ECO:0000256" key="4">
    <source>
        <dbReference type="ARBA" id="ARBA00022729"/>
    </source>
</evidence>
<dbReference type="InterPro" id="IPR046953">
    <property type="entry name" value="Spore_GerAC-like_C"/>
</dbReference>
<comment type="similarity">
    <text evidence="2">Belongs to the GerABKC lipoprotein family.</text>
</comment>
<protein>
    <submittedName>
        <fullName evidence="10">Ger(X)C family spore germination protein</fullName>
    </submittedName>
</protein>
<dbReference type="Proteomes" id="UP000642910">
    <property type="component" value="Unassembled WGS sequence"/>
</dbReference>
<dbReference type="InterPro" id="IPR057336">
    <property type="entry name" value="GerAC_N"/>
</dbReference>